<gene>
    <name evidence="3" type="ORF">F8568_015195</name>
</gene>
<evidence type="ECO:0000256" key="2">
    <source>
        <dbReference type="SAM" id="Phobius"/>
    </source>
</evidence>
<dbReference type="EMBL" id="WBMS02000010">
    <property type="protein sequence ID" value="MWA01696.1"/>
    <property type="molecule type" value="Genomic_DNA"/>
</dbReference>
<evidence type="ECO:0000313" key="3">
    <source>
        <dbReference type="EMBL" id="MWA01696.1"/>
    </source>
</evidence>
<accession>A0A6I4MHK3</accession>
<evidence type="ECO:0000256" key="1">
    <source>
        <dbReference type="SAM" id="MobiDB-lite"/>
    </source>
</evidence>
<dbReference type="AlphaFoldDB" id="A0A6I4MHK3"/>
<comment type="caution">
    <text evidence="3">The sequence shown here is derived from an EMBL/GenBank/DDBJ whole genome shotgun (WGS) entry which is preliminary data.</text>
</comment>
<keyword evidence="2" id="KW-1133">Transmembrane helix</keyword>
<keyword evidence="2" id="KW-0472">Membrane</keyword>
<evidence type="ECO:0000313" key="4">
    <source>
        <dbReference type="Proteomes" id="UP000462055"/>
    </source>
</evidence>
<dbReference type="RefSeq" id="WP_151594185.1">
    <property type="nucleotide sequence ID" value="NZ_WBMS02000010.1"/>
</dbReference>
<feature type="compositionally biased region" description="Acidic residues" evidence="1">
    <location>
        <begin position="104"/>
        <end position="118"/>
    </location>
</feature>
<organism evidence="3 4">
    <name type="scientific">Actinomadura physcomitrii</name>
    <dbReference type="NCBI Taxonomy" id="2650748"/>
    <lineage>
        <taxon>Bacteria</taxon>
        <taxon>Bacillati</taxon>
        <taxon>Actinomycetota</taxon>
        <taxon>Actinomycetes</taxon>
        <taxon>Streptosporangiales</taxon>
        <taxon>Thermomonosporaceae</taxon>
        <taxon>Actinomadura</taxon>
    </lineage>
</organism>
<feature type="transmembrane region" description="Helical" evidence="2">
    <location>
        <begin position="43"/>
        <end position="63"/>
    </location>
</feature>
<reference evidence="3" key="1">
    <citation type="submission" date="2019-12" db="EMBL/GenBank/DDBJ databases">
        <title>Actinomadura physcomitrii sp. nov., a novel actinomycete isolated from moss [Physcomitrium sphaericum (Ludw) Fuernr].</title>
        <authorList>
            <person name="Zhuang X."/>
        </authorList>
    </citation>
    <scope>NUCLEOTIDE SEQUENCE [LARGE SCALE GENOMIC DNA]</scope>
    <source>
        <strain evidence="3">LD22</strain>
    </source>
</reference>
<keyword evidence="2" id="KW-0812">Transmembrane</keyword>
<proteinExistence type="predicted"/>
<dbReference type="Proteomes" id="UP000462055">
    <property type="component" value="Unassembled WGS sequence"/>
</dbReference>
<feature type="region of interest" description="Disordered" evidence="1">
    <location>
        <begin position="98"/>
        <end position="132"/>
    </location>
</feature>
<protein>
    <submittedName>
        <fullName evidence="3">Uncharacterized protein</fullName>
    </submittedName>
</protein>
<sequence>MWQFVLWGLMGAVANRTLAFLEANRRVARPPWKYPRGPGGGYYLFACALHCMLAAMVTSAAAASDMIDAPWAAFALGAGAPAVLAKLGRYALLAFPPERAGEEDGHEDEHEDEHEDDGPDRAGLTGGRNAES</sequence>
<keyword evidence="4" id="KW-1185">Reference proteome</keyword>
<name>A0A6I4MHK3_9ACTN</name>